<dbReference type="GO" id="GO:0004862">
    <property type="term" value="F:cAMP-dependent protein kinase inhibitor activity"/>
    <property type="evidence" value="ECO:0007669"/>
    <property type="project" value="InterPro"/>
</dbReference>
<dbReference type="Proteomes" id="UP000827986">
    <property type="component" value="Unassembled WGS sequence"/>
</dbReference>
<dbReference type="PANTHER" id="PTHR15416">
    <property type="entry name" value="CAMP-DEPENDENT PROTEIN KINASE INHIBITOR/PKI"/>
    <property type="match status" value="1"/>
</dbReference>
<dbReference type="InterPro" id="IPR004171">
    <property type="entry name" value="cAMP_dep_PKI"/>
</dbReference>
<comment type="caution">
    <text evidence="4">The sequence shown here is derived from an EMBL/GenBank/DDBJ whole genome shotgun (WGS) entry which is preliminary data.</text>
</comment>
<keyword evidence="3" id="KW-0649">Protein kinase inhibitor</keyword>
<evidence type="ECO:0000313" key="4">
    <source>
        <dbReference type="EMBL" id="KAH1178574.1"/>
    </source>
</evidence>
<evidence type="ECO:0008006" key="6">
    <source>
        <dbReference type="Google" id="ProtNLM"/>
    </source>
</evidence>
<name>A0A9D4B2V6_9SAUR</name>
<evidence type="ECO:0000313" key="5">
    <source>
        <dbReference type="Proteomes" id="UP000827986"/>
    </source>
</evidence>
<evidence type="ECO:0000256" key="3">
    <source>
        <dbReference type="ARBA" id="ARBA00023013"/>
    </source>
</evidence>
<dbReference type="Pfam" id="PF02827">
    <property type="entry name" value="PKI"/>
    <property type="match status" value="1"/>
</dbReference>
<proteinExistence type="inferred from homology"/>
<keyword evidence="5" id="KW-1185">Reference proteome</keyword>
<reference evidence="4" key="1">
    <citation type="submission" date="2021-09" db="EMBL/GenBank/DDBJ databases">
        <title>The genome of Mauremys mutica provides insights into the evolution of semi-aquatic lifestyle.</title>
        <authorList>
            <person name="Gong S."/>
            <person name="Gao Y."/>
        </authorList>
    </citation>
    <scope>NUCLEOTIDE SEQUENCE</scope>
    <source>
        <strain evidence="4">MM-2020</strain>
        <tissue evidence="4">Muscle</tissue>
    </source>
</reference>
<accession>A0A9D4B2V6</accession>
<protein>
    <recommendedName>
        <fullName evidence="6">SPIN-DOC-like zinc-finger domain-containing protein</fullName>
    </recommendedName>
</protein>
<evidence type="ECO:0000256" key="1">
    <source>
        <dbReference type="ARBA" id="ARBA00002844"/>
    </source>
</evidence>
<evidence type="ECO:0000256" key="2">
    <source>
        <dbReference type="ARBA" id="ARBA00006393"/>
    </source>
</evidence>
<dbReference type="AlphaFoldDB" id="A0A9D4B2V6"/>
<sequence length="256" mass="28625">MAAPKKAKLDVRSFQPAWTDTFGFIEIKDRAICTFCYESVVCHTSSVRHFETKHKKIFLDEADKTESIKKAVAAYEKQSSVFKSLSVLLCGYLLAMTDVESTYADFIASGRTGRRNAIHDILVSSTSGNSSELSLKLSELDINKRVGECCTSSFLWPVHQKTCFEVYPQAVDMKELELRSMRSSNTDAAVATKEHTPAAGVGLLHFIKILMIVTAALEKFRIPEQDTNESHPITGLKLLKNEVTSGHKVVYRRLLQ</sequence>
<comment type="similarity">
    <text evidence="2">Belongs to the PKI family.</text>
</comment>
<gene>
    <name evidence="4" type="ORF">KIL84_012276</name>
</gene>
<comment type="function">
    <text evidence="1">Extremely potent competitive inhibitor of cAMP-dependent protein kinase activity, this protein interacts with the catalytic subunit of the enzyme after the cAMP-induced dissociation of its regulatory chains.</text>
</comment>
<organism evidence="4 5">
    <name type="scientific">Mauremys mutica</name>
    <name type="common">yellowpond turtle</name>
    <dbReference type="NCBI Taxonomy" id="74926"/>
    <lineage>
        <taxon>Eukaryota</taxon>
        <taxon>Metazoa</taxon>
        <taxon>Chordata</taxon>
        <taxon>Craniata</taxon>
        <taxon>Vertebrata</taxon>
        <taxon>Euteleostomi</taxon>
        <taxon>Archelosauria</taxon>
        <taxon>Testudinata</taxon>
        <taxon>Testudines</taxon>
        <taxon>Cryptodira</taxon>
        <taxon>Durocryptodira</taxon>
        <taxon>Testudinoidea</taxon>
        <taxon>Geoemydidae</taxon>
        <taxon>Geoemydinae</taxon>
        <taxon>Mauremys</taxon>
    </lineage>
</organism>
<dbReference type="EMBL" id="JAHDVG010000474">
    <property type="protein sequence ID" value="KAH1178574.1"/>
    <property type="molecule type" value="Genomic_DNA"/>
</dbReference>